<dbReference type="Gene3D" id="1.20.1260.10">
    <property type="match status" value="1"/>
</dbReference>
<name>A0A7C4Q1L0_9CHLR</name>
<sequence>MIRRFKMFKKIMVIATITLMTGGLIWGAIHRTEAKTYNNQQEQRSHGQNFISAEEATDYTAGQGNRYGSLTNAGGQGRMDDELGTHNGLGYVSGDYSLTDTEKAALIYMVEEEKLAGDLYLKFYELWGLPVFQNIQQSELQHQQSVANLLEQYGIENPSSEYTGVFTNSDLQALYQQLVAIGSQSLSEALRVGALVEEMDISDLQQRLVQTTNPEVQQVFNNLMNGSIHHLSSFTALYTRESGVAYQPQFLSTEQMAQLLETAGNGQNGNPNGNSQGYRGGRN</sequence>
<proteinExistence type="predicted"/>
<protein>
    <submittedName>
        <fullName evidence="3">DUF2202 domain-containing protein</fullName>
    </submittedName>
</protein>
<comment type="caution">
    <text evidence="3">The sequence shown here is derived from an EMBL/GenBank/DDBJ whole genome shotgun (WGS) entry which is preliminary data.</text>
</comment>
<organism evidence="3">
    <name type="scientific">Bellilinea caldifistulae</name>
    <dbReference type="NCBI Taxonomy" id="360411"/>
    <lineage>
        <taxon>Bacteria</taxon>
        <taxon>Bacillati</taxon>
        <taxon>Chloroflexota</taxon>
        <taxon>Anaerolineae</taxon>
        <taxon>Anaerolineales</taxon>
        <taxon>Anaerolineaceae</taxon>
        <taxon>Bellilinea</taxon>
    </lineage>
</organism>
<dbReference type="Pfam" id="PF09968">
    <property type="entry name" value="DUF2202"/>
    <property type="match status" value="1"/>
</dbReference>
<dbReference type="InterPro" id="IPR009078">
    <property type="entry name" value="Ferritin-like_SF"/>
</dbReference>
<feature type="region of interest" description="Disordered" evidence="1">
    <location>
        <begin position="262"/>
        <end position="283"/>
    </location>
</feature>
<evidence type="ECO:0000313" key="3">
    <source>
        <dbReference type="EMBL" id="HGS86688.1"/>
    </source>
</evidence>
<dbReference type="EMBL" id="DSXR01000043">
    <property type="protein sequence ID" value="HGS86688.1"/>
    <property type="molecule type" value="Genomic_DNA"/>
</dbReference>
<dbReference type="SUPFAM" id="SSF47240">
    <property type="entry name" value="Ferritin-like"/>
    <property type="match status" value="1"/>
</dbReference>
<evidence type="ECO:0000259" key="2">
    <source>
        <dbReference type="Pfam" id="PF09968"/>
    </source>
</evidence>
<dbReference type="InterPro" id="IPR012347">
    <property type="entry name" value="Ferritin-like"/>
</dbReference>
<dbReference type="AlphaFoldDB" id="A0A7C4Q1L0"/>
<accession>A0A7C4Q1L0</accession>
<dbReference type="CDD" id="cd01048">
    <property type="entry name" value="Ferritin_like_AB2"/>
    <property type="match status" value="1"/>
</dbReference>
<feature type="domain" description="DUF2202" evidence="2">
    <location>
        <begin position="102"/>
        <end position="261"/>
    </location>
</feature>
<feature type="compositionally biased region" description="Low complexity" evidence="1">
    <location>
        <begin position="264"/>
        <end position="277"/>
    </location>
</feature>
<gene>
    <name evidence="3" type="ORF">ENT17_03625</name>
</gene>
<dbReference type="InterPro" id="IPR019243">
    <property type="entry name" value="DUF2202"/>
</dbReference>
<evidence type="ECO:0000256" key="1">
    <source>
        <dbReference type="SAM" id="MobiDB-lite"/>
    </source>
</evidence>
<reference evidence="3" key="1">
    <citation type="journal article" date="2020" name="mSystems">
        <title>Genome- and Community-Level Interaction Insights into Carbon Utilization and Element Cycling Functions of Hydrothermarchaeota in Hydrothermal Sediment.</title>
        <authorList>
            <person name="Zhou Z."/>
            <person name="Liu Y."/>
            <person name="Xu W."/>
            <person name="Pan J."/>
            <person name="Luo Z.H."/>
            <person name="Li M."/>
        </authorList>
    </citation>
    <scope>NUCLEOTIDE SEQUENCE [LARGE SCALE GENOMIC DNA]</scope>
    <source>
        <strain evidence="3">SpSt-556</strain>
    </source>
</reference>